<accession>A0ABU0C8B2</accession>
<organism evidence="2 3">
    <name type="scientific">Rhodopseudomonas julia</name>
    <dbReference type="NCBI Taxonomy" id="200617"/>
    <lineage>
        <taxon>Bacteria</taxon>
        <taxon>Pseudomonadati</taxon>
        <taxon>Pseudomonadota</taxon>
        <taxon>Alphaproteobacteria</taxon>
        <taxon>Hyphomicrobiales</taxon>
        <taxon>Nitrobacteraceae</taxon>
        <taxon>Rhodopseudomonas</taxon>
    </lineage>
</organism>
<sequence>MPRDDENNEVEVTQAEERNTNRHVLIWGTVLAIVALGAIALWFGR</sequence>
<keyword evidence="1" id="KW-0472">Membrane</keyword>
<dbReference type="RefSeq" id="WP_307154894.1">
    <property type="nucleotide sequence ID" value="NZ_JAUSUK010000002.1"/>
</dbReference>
<dbReference type="EMBL" id="JAUSUK010000002">
    <property type="protein sequence ID" value="MDQ0326759.1"/>
    <property type="molecule type" value="Genomic_DNA"/>
</dbReference>
<evidence type="ECO:0000256" key="1">
    <source>
        <dbReference type="SAM" id="Phobius"/>
    </source>
</evidence>
<keyword evidence="3" id="KW-1185">Reference proteome</keyword>
<gene>
    <name evidence="2" type="ORF">J2R99_002628</name>
</gene>
<keyword evidence="1" id="KW-1133">Transmembrane helix</keyword>
<comment type="caution">
    <text evidence="2">The sequence shown here is derived from an EMBL/GenBank/DDBJ whole genome shotgun (WGS) entry which is preliminary data.</text>
</comment>
<name>A0ABU0C8B2_9BRAD</name>
<feature type="transmembrane region" description="Helical" evidence="1">
    <location>
        <begin position="24"/>
        <end position="43"/>
    </location>
</feature>
<evidence type="ECO:0000313" key="3">
    <source>
        <dbReference type="Proteomes" id="UP001230253"/>
    </source>
</evidence>
<dbReference type="Proteomes" id="UP001230253">
    <property type="component" value="Unassembled WGS sequence"/>
</dbReference>
<reference evidence="2 3" key="1">
    <citation type="submission" date="2023-07" db="EMBL/GenBank/DDBJ databases">
        <title>Genomic Encyclopedia of Type Strains, Phase IV (KMG-IV): sequencing the most valuable type-strain genomes for metagenomic binning, comparative biology and taxonomic classification.</title>
        <authorList>
            <person name="Goeker M."/>
        </authorList>
    </citation>
    <scope>NUCLEOTIDE SEQUENCE [LARGE SCALE GENOMIC DNA]</scope>
    <source>
        <strain evidence="2 3">DSM 11549</strain>
    </source>
</reference>
<evidence type="ECO:0000313" key="2">
    <source>
        <dbReference type="EMBL" id="MDQ0326759.1"/>
    </source>
</evidence>
<keyword evidence="1" id="KW-0812">Transmembrane</keyword>
<protein>
    <submittedName>
        <fullName evidence="2">Uncharacterized protein</fullName>
    </submittedName>
</protein>
<proteinExistence type="predicted"/>